<keyword evidence="2" id="KW-1185">Reference proteome</keyword>
<name>A3K745_SAGS3</name>
<proteinExistence type="predicted"/>
<sequence>MGFTWIALDRNGTARQSVAGRAGALAALRRENPGKDLFFVPEQQDDLTVAAMASAILSANSDMLSAVEPPAGVAPDALMTSATKSAAEASRCFKVVYRSGRVAYECWQGTGAGGRWAACTIE</sequence>
<dbReference type="EMBL" id="AAYA01000011">
    <property type="protein sequence ID" value="EBA07172.1"/>
    <property type="molecule type" value="Genomic_DNA"/>
</dbReference>
<accession>A3K745</accession>
<gene>
    <name evidence="1" type="ORF">SSE37_13281</name>
</gene>
<dbReference type="Proteomes" id="UP000005713">
    <property type="component" value="Unassembled WGS sequence"/>
</dbReference>
<dbReference type="AlphaFoldDB" id="A3K745"/>
<evidence type="ECO:0000313" key="1">
    <source>
        <dbReference type="EMBL" id="EBA07172.1"/>
    </source>
</evidence>
<reference evidence="1 2" key="1">
    <citation type="submission" date="2006-06" db="EMBL/GenBank/DDBJ databases">
        <authorList>
            <person name="Moran M.A."/>
            <person name="Ferriera S."/>
            <person name="Johnson J."/>
            <person name="Kravitz S."/>
            <person name="Beeson K."/>
            <person name="Sutton G."/>
            <person name="Rogers Y.-H."/>
            <person name="Friedman R."/>
            <person name="Frazier M."/>
            <person name="Venter J.C."/>
        </authorList>
    </citation>
    <scope>NUCLEOTIDE SEQUENCE [LARGE SCALE GENOMIC DNA]</scope>
    <source>
        <strain evidence="1 2">E-37</strain>
    </source>
</reference>
<dbReference type="RefSeq" id="WP_005861396.1">
    <property type="nucleotide sequence ID" value="NZ_AAYA01000011.1"/>
</dbReference>
<comment type="caution">
    <text evidence="1">The sequence shown here is derived from an EMBL/GenBank/DDBJ whole genome shotgun (WGS) entry which is preliminary data.</text>
</comment>
<organism evidence="1 2">
    <name type="scientific">Sagittula stellata (strain ATCC 700073 / DSM 11524 / E-37)</name>
    <dbReference type="NCBI Taxonomy" id="388399"/>
    <lineage>
        <taxon>Bacteria</taxon>
        <taxon>Pseudomonadati</taxon>
        <taxon>Pseudomonadota</taxon>
        <taxon>Alphaproteobacteria</taxon>
        <taxon>Rhodobacterales</taxon>
        <taxon>Roseobacteraceae</taxon>
        <taxon>Sagittula</taxon>
    </lineage>
</organism>
<protein>
    <submittedName>
        <fullName evidence="1">Uncharacterized protein</fullName>
    </submittedName>
</protein>
<evidence type="ECO:0000313" key="2">
    <source>
        <dbReference type="Proteomes" id="UP000005713"/>
    </source>
</evidence>